<feature type="compositionally biased region" description="Basic and acidic residues" evidence="2">
    <location>
        <begin position="17"/>
        <end position="26"/>
    </location>
</feature>
<organism evidence="3 4">
    <name type="scientific">Halonotius roseus</name>
    <dbReference type="NCBI Taxonomy" id="2511997"/>
    <lineage>
        <taxon>Archaea</taxon>
        <taxon>Methanobacteriati</taxon>
        <taxon>Methanobacteriota</taxon>
        <taxon>Stenosarchaea group</taxon>
        <taxon>Halobacteria</taxon>
        <taxon>Halobacteriales</taxon>
        <taxon>Haloferacaceae</taxon>
        <taxon>Halonotius</taxon>
    </lineage>
</organism>
<dbReference type="Gene3D" id="3.90.1150.10">
    <property type="entry name" value="Aspartate Aminotransferase, domain 1"/>
    <property type="match status" value="1"/>
</dbReference>
<dbReference type="InterPro" id="IPR000653">
    <property type="entry name" value="DegT/StrS_aminotransferase"/>
</dbReference>
<feature type="region of interest" description="Disordered" evidence="2">
    <location>
        <begin position="1"/>
        <end position="38"/>
    </location>
</feature>
<keyword evidence="1" id="KW-0663">Pyridoxal phosphate</keyword>
<dbReference type="GO" id="GO:0030170">
    <property type="term" value="F:pyridoxal phosphate binding"/>
    <property type="evidence" value="ECO:0007669"/>
    <property type="project" value="TreeGrafter"/>
</dbReference>
<dbReference type="GO" id="GO:0008483">
    <property type="term" value="F:transaminase activity"/>
    <property type="evidence" value="ECO:0007669"/>
    <property type="project" value="TreeGrafter"/>
</dbReference>
<dbReference type="InterPro" id="IPR015422">
    <property type="entry name" value="PyrdxlP-dep_Trfase_small"/>
</dbReference>
<evidence type="ECO:0000256" key="1">
    <source>
        <dbReference type="RuleBase" id="RU004508"/>
    </source>
</evidence>
<dbReference type="EMBL" id="SESI01000002">
    <property type="protein sequence ID" value="TQQ80257.1"/>
    <property type="molecule type" value="Genomic_DNA"/>
</dbReference>
<dbReference type="Gene3D" id="3.40.640.10">
    <property type="entry name" value="Type I PLP-dependent aspartate aminotransferase-like (Major domain)"/>
    <property type="match status" value="1"/>
</dbReference>
<dbReference type="GO" id="GO:0000271">
    <property type="term" value="P:polysaccharide biosynthetic process"/>
    <property type="evidence" value="ECO:0007669"/>
    <property type="project" value="TreeGrafter"/>
</dbReference>
<sequence>MPDTSSLSQRVRHRIRPSTDPDRSADTSRPFRRLPPAITPVSPRDLAVGIADHRLGLGREAFRTEIGATLGASSTATYTSFRRALAACLHELAATADDARTDVLIPAFCSPDYPDAIDGVGLRPRRYDIDPDSLAARLDSLTELPTDDALAVVVVNVLGYGSRMDEIEAYCRANDIYLIEALGYAYGATYDGDRLGTFGDCAVLNFQQGKPIPVGGGMVAARNQELEFGDEGRPAVEPNVATMAGYAALGQPRPYYGYSVATSLLDRLGVSPARPSTHPESKFDVAYEPPFATLSNFHGAVGRRVLENLDAHRRQRAATAAVYAEELADCPHVRHLTPVAGLENHQYVRYPLAVDDTELRAEISDALAAVGVETAALYDWPPLSADEFPGAAQLQDEIITLPTHPYVDAADRQLIVETVRDVAMAAAD</sequence>
<evidence type="ECO:0000256" key="2">
    <source>
        <dbReference type="SAM" id="MobiDB-lite"/>
    </source>
</evidence>
<proteinExistence type="inferred from homology"/>
<dbReference type="RefSeq" id="WP_142443379.1">
    <property type="nucleotide sequence ID" value="NZ_SESI01000002.1"/>
</dbReference>
<evidence type="ECO:0000313" key="4">
    <source>
        <dbReference type="Proteomes" id="UP000315385"/>
    </source>
</evidence>
<dbReference type="PIRSF" id="PIRSF000390">
    <property type="entry name" value="PLP_StrS"/>
    <property type="match status" value="1"/>
</dbReference>
<gene>
    <name evidence="3" type="ORF">EWF95_07105</name>
</gene>
<dbReference type="InterPro" id="IPR015421">
    <property type="entry name" value="PyrdxlP-dep_Trfase_major"/>
</dbReference>
<evidence type="ECO:0008006" key="5">
    <source>
        <dbReference type="Google" id="ProtNLM"/>
    </source>
</evidence>
<dbReference type="Pfam" id="PF01041">
    <property type="entry name" value="DegT_DnrJ_EryC1"/>
    <property type="match status" value="2"/>
</dbReference>
<dbReference type="OrthoDB" id="10355at2157"/>
<keyword evidence="4" id="KW-1185">Reference proteome</keyword>
<dbReference type="Proteomes" id="UP000315385">
    <property type="component" value="Unassembled WGS sequence"/>
</dbReference>
<accession>A0A544QMV7</accession>
<dbReference type="AlphaFoldDB" id="A0A544QMV7"/>
<dbReference type="PANTHER" id="PTHR30244:SF34">
    <property type="entry name" value="DTDP-4-AMINO-4,6-DIDEOXYGALACTOSE TRANSAMINASE"/>
    <property type="match status" value="1"/>
</dbReference>
<comment type="similarity">
    <text evidence="1">Belongs to the DegT/DnrJ/EryC1 family.</text>
</comment>
<dbReference type="PANTHER" id="PTHR30244">
    <property type="entry name" value="TRANSAMINASE"/>
    <property type="match status" value="1"/>
</dbReference>
<dbReference type="SUPFAM" id="SSF53383">
    <property type="entry name" value="PLP-dependent transferases"/>
    <property type="match status" value="1"/>
</dbReference>
<protein>
    <recommendedName>
        <fullName evidence="5">DegT/DnrJ/EryC1/StrS aminotransferase family protein</fullName>
    </recommendedName>
</protein>
<reference evidence="3 4" key="1">
    <citation type="submission" date="2019-02" db="EMBL/GenBank/DDBJ databases">
        <title>Halonotius sp. a new haloqrchaeon isolated from saline water.</title>
        <authorList>
            <person name="Duran-Viseras A."/>
            <person name="Sanchez-Porro C."/>
            <person name="Ventosa A."/>
        </authorList>
    </citation>
    <scope>NUCLEOTIDE SEQUENCE [LARGE SCALE GENOMIC DNA]</scope>
    <source>
        <strain evidence="3 4">F9-27</strain>
    </source>
</reference>
<evidence type="ECO:0000313" key="3">
    <source>
        <dbReference type="EMBL" id="TQQ80257.1"/>
    </source>
</evidence>
<comment type="caution">
    <text evidence="3">The sequence shown here is derived from an EMBL/GenBank/DDBJ whole genome shotgun (WGS) entry which is preliminary data.</text>
</comment>
<name>A0A544QMV7_9EURY</name>
<dbReference type="InterPro" id="IPR015424">
    <property type="entry name" value="PyrdxlP-dep_Trfase"/>
</dbReference>